<reference evidence="1 2" key="1">
    <citation type="submission" date="2016-01" db="EMBL/GenBank/DDBJ databases">
        <title>Whole genome sequence and analysis of Micromonospora rosaria DSM 803, which can produce antibacterial substance rosamicin.</title>
        <authorList>
            <person name="Yang H."/>
            <person name="He X."/>
            <person name="Zhu D."/>
        </authorList>
    </citation>
    <scope>NUCLEOTIDE SEQUENCE [LARGE SCALE GENOMIC DNA]</scope>
    <source>
        <strain evidence="1 2">DSM 803</strain>
    </source>
</reference>
<name>A0A136PJE0_9ACTN</name>
<dbReference type="AlphaFoldDB" id="A0A136PJE0"/>
<protein>
    <submittedName>
        <fullName evidence="1">Uncharacterized protein</fullName>
    </submittedName>
</protein>
<comment type="caution">
    <text evidence="1">The sequence shown here is derived from an EMBL/GenBank/DDBJ whole genome shotgun (WGS) entry which is preliminary data.</text>
</comment>
<evidence type="ECO:0000313" key="1">
    <source>
        <dbReference type="EMBL" id="KXK58530.1"/>
    </source>
</evidence>
<organism evidence="1 2">
    <name type="scientific">Micromonospora rosaria</name>
    <dbReference type="NCBI Taxonomy" id="47874"/>
    <lineage>
        <taxon>Bacteria</taxon>
        <taxon>Bacillati</taxon>
        <taxon>Actinomycetota</taxon>
        <taxon>Actinomycetes</taxon>
        <taxon>Micromonosporales</taxon>
        <taxon>Micromonosporaceae</taxon>
        <taxon>Micromonospora</taxon>
    </lineage>
</organism>
<keyword evidence="2" id="KW-1185">Reference proteome</keyword>
<accession>A0A136PJE0</accession>
<dbReference type="EMBL" id="LRQV01000182">
    <property type="protein sequence ID" value="KXK58530.1"/>
    <property type="molecule type" value="Genomic_DNA"/>
</dbReference>
<sequence>MLRALDLPARDFVVFGSGPLLAHNLRTTLGDLEVVARGAAWERLTAMGRPVPAPSGHGQMVRLQIEATDRWLPGFDTDDLIAAAEWHAGIPFAPLAEVRRSKLTTCRPKDRVDLALIDARLAA</sequence>
<gene>
    <name evidence="1" type="ORF">AWW66_29265</name>
</gene>
<dbReference type="Proteomes" id="UP000070620">
    <property type="component" value="Unassembled WGS sequence"/>
</dbReference>
<evidence type="ECO:0000313" key="2">
    <source>
        <dbReference type="Proteomes" id="UP000070620"/>
    </source>
</evidence>
<proteinExistence type="predicted"/>